<comment type="similarity">
    <text evidence="2 7">Belongs to the ExbD/TolR family.</text>
</comment>
<dbReference type="Proteomes" id="UP000765845">
    <property type="component" value="Unassembled WGS sequence"/>
</dbReference>
<keyword evidence="6 8" id="KW-0472">Membrane</keyword>
<proteinExistence type="inferred from homology"/>
<reference evidence="9 10" key="1">
    <citation type="submission" date="2020-04" db="EMBL/GenBank/DDBJ databases">
        <authorList>
            <person name="Yoon J."/>
        </authorList>
    </citation>
    <scope>NUCLEOTIDE SEQUENCE [LARGE SCALE GENOMIC DNA]</scope>
    <source>
        <strain evidence="9 10">KMU-166</strain>
    </source>
</reference>
<keyword evidence="3" id="KW-1003">Cell membrane</keyword>
<evidence type="ECO:0000313" key="10">
    <source>
        <dbReference type="Proteomes" id="UP000765845"/>
    </source>
</evidence>
<evidence type="ECO:0008006" key="11">
    <source>
        <dbReference type="Google" id="ProtNLM"/>
    </source>
</evidence>
<keyword evidence="7" id="KW-0813">Transport</keyword>
<keyword evidence="7" id="KW-0653">Protein transport</keyword>
<dbReference type="Pfam" id="PF02472">
    <property type="entry name" value="ExbD"/>
    <property type="match status" value="1"/>
</dbReference>
<keyword evidence="10" id="KW-1185">Reference proteome</keyword>
<evidence type="ECO:0000256" key="8">
    <source>
        <dbReference type="SAM" id="Phobius"/>
    </source>
</evidence>
<evidence type="ECO:0000256" key="6">
    <source>
        <dbReference type="ARBA" id="ARBA00023136"/>
    </source>
</evidence>
<evidence type="ECO:0000256" key="2">
    <source>
        <dbReference type="ARBA" id="ARBA00005811"/>
    </source>
</evidence>
<comment type="caution">
    <text evidence="9">The sequence shown here is derived from an EMBL/GenBank/DDBJ whole genome shotgun (WGS) entry which is preliminary data.</text>
</comment>
<evidence type="ECO:0000256" key="1">
    <source>
        <dbReference type="ARBA" id="ARBA00004162"/>
    </source>
</evidence>
<evidence type="ECO:0000256" key="7">
    <source>
        <dbReference type="RuleBase" id="RU003879"/>
    </source>
</evidence>
<evidence type="ECO:0000256" key="4">
    <source>
        <dbReference type="ARBA" id="ARBA00022692"/>
    </source>
</evidence>
<dbReference type="Gene3D" id="3.30.420.270">
    <property type="match status" value="1"/>
</dbReference>
<sequence length="150" mass="15770">MTSEMSSESGTIVQPRRRNQGDDNLIPLINIVFLLLVFFMVAGQLRPAAPTGVELARVATNAAPAASHQTRVAIHLNAQGQIWVDGSPVADKQLRAALASLEAGQQVKLYADRAVTAAALSTVLSSLPAQNLTLHLLTEADSSSSDTAAQ</sequence>
<dbReference type="PANTHER" id="PTHR30558">
    <property type="entry name" value="EXBD MEMBRANE COMPONENT OF PMF-DRIVEN MACROMOLECULE IMPORT SYSTEM"/>
    <property type="match status" value="1"/>
</dbReference>
<name>A0ABX1GH48_9GAMM</name>
<dbReference type="InterPro" id="IPR003400">
    <property type="entry name" value="ExbD"/>
</dbReference>
<organism evidence="9 10">
    <name type="scientific">Spongiibacter thalassae</name>
    <dbReference type="NCBI Taxonomy" id="2721624"/>
    <lineage>
        <taxon>Bacteria</taxon>
        <taxon>Pseudomonadati</taxon>
        <taxon>Pseudomonadota</taxon>
        <taxon>Gammaproteobacteria</taxon>
        <taxon>Cellvibrionales</taxon>
        <taxon>Spongiibacteraceae</taxon>
        <taxon>Spongiibacter</taxon>
    </lineage>
</organism>
<keyword evidence="5 8" id="KW-1133">Transmembrane helix</keyword>
<keyword evidence="4 7" id="KW-0812">Transmembrane</keyword>
<protein>
    <recommendedName>
        <fullName evidence="11">Biopolymer transporter ExbD</fullName>
    </recommendedName>
</protein>
<comment type="subcellular location">
    <subcellularLocation>
        <location evidence="1">Cell membrane</location>
        <topology evidence="1">Single-pass membrane protein</topology>
    </subcellularLocation>
    <subcellularLocation>
        <location evidence="7">Cell membrane</location>
        <topology evidence="7">Single-pass type II membrane protein</topology>
    </subcellularLocation>
</comment>
<gene>
    <name evidence="9" type="ORF">HCU74_13975</name>
</gene>
<accession>A0ABX1GH48</accession>
<feature type="transmembrane region" description="Helical" evidence="8">
    <location>
        <begin position="25"/>
        <end position="45"/>
    </location>
</feature>
<dbReference type="RefSeq" id="WP_168451055.1">
    <property type="nucleotide sequence ID" value="NZ_JAAWWK010000005.1"/>
</dbReference>
<evidence type="ECO:0000256" key="5">
    <source>
        <dbReference type="ARBA" id="ARBA00022989"/>
    </source>
</evidence>
<dbReference type="EMBL" id="JAAWWK010000005">
    <property type="protein sequence ID" value="NKI18520.1"/>
    <property type="molecule type" value="Genomic_DNA"/>
</dbReference>
<evidence type="ECO:0000256" key="3">
    <source>
        <dbReference type="ARBA" id="ARBA00022475"/>
    </source>
</evidence>
<evidence type="ECO:0000313" key="9">
    <source>
        <dbReference type="EMBL" id="NKI18520.1"/>
    </source>
</evidence>